<evidence type="ECO:0000313" key="2">
    <source>
        <dbReference type="EMBL" id="GAA3638011.1"/>
    </source>
</evidence>
<gene>
    <name evidence="2" type="ORF">GCM10022200_21760</name>
</gene>
<comment type="caution">
    <text evidence="2">The sequence shown here is derived from an EMBL/GenBank/DDBJ whole genome shotgun (WGS) entry which is preliminary data.</text>
</comment>
<dbReference type="RefSeq" id="WP_344738439.1">
    <property type="nucleotide sequence ID" value="NZ_BAAAYU010000005.1"/>
</dbReference>
<keyword evidence="1" id="KW-0812">Transmembrane</keyword>
<feature type="transmembrane region" description="Helical" evidence="1">
    <location>
        <begin position="180"/>
        <end position="201"/>
    </location>
</feature>
<dbReference type="Proteomes" id="UP001501697">
    <property type="component" value="Unassembled WGS sequence"/>
</dbReference>
<dbReference type="InterPro" id="IPR014509">
    <property type="entry name" value="YjdF-like"/>
</dbReference>
<feature type="transmembrane region" description="Helical" evidence="1">
    <location>
        <begin position="110"/>
        <end position="127"/>
    </location>
</feature>
<evidence type="ECO:0000313" key="3">
    <source>
        <dbReference type="Proteomes" id="UP001501697"/>
    </source>
</evidence>
<keyword evidence="1" id="KW-1133">Transmembrane helix</keyword>
<proteinExistence type="predicted"/>
<evidence type="ECO:0008006" key="4">
    <source>
        <dbReference type="Google" id="ProtNLM"/>
    </source>
</evidence>
<name>A0ABP7AR93_9MICO</name>
<organism evidence="2 3">
    <name type="scientific">Microbacterium awajiense</name>
    <dbReference type="NCBI Taxonomy" id="415214"/>
    <lineage>
        <taxon>Bacteria</taxon>
        <taxon>Bacillati</taxon>
        <taxon>Actinomycetota</taxon>
        <taxon>Actinomycetes</taxon>
        <taxon>Micrococcales</taxon>
        <taxon>Microbacteriaceae</taxon>
        <taxon>Microbacterium</taxon>
    </lineage>
</organism>
<feature type="transmembrane region" description="Helical" evidence="1">
    <location>
        <begin position="25"/>
        <end position="46"/>
    </location>
</feature>
<keyword evidence="1" id="KW-0472">Membrane</keyword>
<keyword evidence="3" id="KW-1185">Reference proteome</keyword>
<feature type="transmembrane region" description="Helical" evidence="1">
    <location>
        <begin position="52"/>
        <end position="72"/>
    </location>
</feature>
<reference evidence="3" key="1">
    <citation type="journal article" date="2019" name="Int. J. Syst. Evol. Microbiol.">
        <title>The Global Catalogue of Microorganisms (GCM) 10K type strain sequencing project: providing services to taxonomists for standard genome sequencing and annotation.</title>
        <authorList>
            <consortium name="The Broad Institute Genomics Platform"/>
            <consortium name="The Broad Institute Genome Sequencing Center for Infectious Disease"/>
            <person name="Wu L."/>
            <person name="Ma J."/>
        </authorList>
    </citation>
    <scope>NUCLEOTIDE SEQUENCE [LARGE SCALE GENOMIC DNA]</scope>
    <source>
        <strain evidence="3">JCM 16544</strain>
    </source>
</reference>
<dbReference type="Pfam" id="PF09997">
    <property type="entry name" value="DUF2238"/>
    <property type="match status" value="1"/>
</dbReference>
<accession>A0ABP7AR93</accession>
<dbReference type="EMBL" id="BAAAYU010000005">
    <property type="protein sequence ID" value="GAA3638011.1"/>
    <property type="molecule type" value="Genomic_DNA"/>
</dbReference>
<feature type="transmembrane region" description="Helical" evidence="1">
    <location>
        <begin position="134"/>
        <end position="160"/>
    </location>
</feature>
<protein>
    <recommendedName>
        <fullName evidence="4">DUF2238 domain-containing protein</fullName>
    </recommendedName>
</protein>
<evidence type="ECO:0000256" key="1">
    <source>
        <dbReference type="SAM" id="Phobius"/>
    </source>
</evidence>
<sequence>MATPSRPDAGAASARPPRSAFLRRSLLLALPFQAAMIVSAAVLLAIGYPAQLALALLLVPALWAPALLEVIARTSLPRPLQVHYILFIVAGPFMGSALHVYGWIPDWDTLVHFDSGVMLAWLGMLGVRRVEEHLGVALPVWFGLTVIQLTPMAFAAAWEICEFASDALLATTSQNGLEDTMLDIVAGTLGGLLAISLLILFRRPRTLAPHSLLVRADVRVQPQ</sequence>
<feature type="transmembrane region" description="Helical" evidence="1">
    <location>
        <begin position="84"/>
        <end position="104"/>
    </location>
</feature>